<protein>
    <recommendedName>
        <fullName evidence="6">RING-type domain-containing protein</fullName>
    </recommendedName>
</protein>
<gene>
    <name evidence="4" type="ORF">IAS62_000792</name>
</gene>
<reference evidence="4 5" key="1">
    <citation type="submission" date="2024-01" db="EMBL/GenBank/DDBJ databases">
        <title>Comparative genomics of Cryptococcus and Kwoniella reveals pathogenesis evolution and contrasting modes of karyotype evolution via chromosome fusion or intercentromeric recombination.</title>
        <authorList>
            <person name="Coelho M.A."/>
            <person name="David-Palma M."/>
            <person name="Shea T."/>
            <person name="Bowers K."/>
            <person name="McGinley-Smith S."/>
            <person name="Mohammad A.W."/>
            <person name="Gnirke A."/>
            <person name="Yurkov A.M."/>
            <person name="Nowrousian M."/>
            <person name="Sun S."/>
            <person name="Cuomo C.A."/>
            <person name="Heitman J."/>
        </authorList>
    </citation>
    <scope>NUCLEOTIDE SEQUENCE [LARGE SCALE GENOMIC DNA]</scope>
    <source>
        <strain evidence="4 5">7685027</strain>
    </source>
</reference>
<organism evidence="4 5">
    <name type="scientific">Cryptococcus decagattii</name>
    <dbReference type="NCBI Taxonomy" id="1859122"/>
    <lineage>
        <taxon>Eukaryota</taxon>
        <taxon>Fungi</taxon>
        <taxon>Dikarya</taxon>
        <taxon>Basidiomycota</taxon>
        <taxon>Agaricomycotina</taxon>
        <taxon>Tremellomycetes</taxon>
        <taxon>Tremellales</taxon>
        <taxon>Cryptococcaceae</taxon>
        <taxon>Cryptococcus</taxon>
        <taxon>Cryptococcus gattii species complex</taxon>
    </lineage>
</organism>
<evidence type="ECO:0000313" key="5">
    <source>
        <dbReference type="Proteomes" id="UP001432216"/>
    </source>
</evidence>
<dbReference type="EMBL" id="CP143806">
    <property type="protein sequence ID" value="WVO19506.1"/>
    <property type="molecule type" value="Genomic_DNA"/>
</dbReference>
<dbReference type="PANTHER" id="PTHR22663:SF17">
    <property type="entry name" value="RING FINGER PROTEIN NARYA-RELATED"/>
    <property type="match status" value="1"/>
</dbReference>
<feature type="compositionally biased region" description="Polar residues" evidence="3">
    <location>
        <begin position="18"/>
        <end position="31"/>
    </location>
</feature>
<dbReference type="PANTHER" id="PTHR22663">
    <property type="entry name" value="RING FINGER PROTEIN NARYA-RELATED"/>
    <property type="match status" value="1"/>
</dbReference>
<keyword evidence="2" id="KW-0175">Coiled coil</keyword>
<feature type="coiled-coil region" evidence="2">
    <location>
        <begin position="149"/>
        <end position="197"/>
    </location>
</feature>
<feature type="region of interest" description="Disordered" evidence="3">
    <location>
        <begin position="375"/>
        <end position="420"/>
    </location>
</feature>
<evidence type="ECO:0008006" key="6">
    <source>
        <dbReference type="Google" id="ProtNLM"/>
    </source>
</evidence>
<feature type="compositionally biased region" description="Polar residues" evidence="3">
    <location>
        <begin position="395"/>
        <end position="420"/>
    </location>
</feature>
<keyword evidence="1" id="KW-0469">Meiosis</keyword>
<dbReference type="InterPro" id="IPR042123">
    <property type="entry name" value="Zip3/RNF212-like"/>
</dbReference>
<evidence type="ECO:0000256" key="1">
    <source>
        <dbReference type="ARBA" id="ARBA00023254"/>
    </source>
</evidence>
<proteinExistence type="predicted"/>
<evidence type="ECO:0000313" key="4">
    <source>
        <dbReference type="EMBL" id="WVO19506.1"/>
    </source>
</evidence>
<keyword evidence="5" id="KW-1185">Reference proteome</keyword>
<feature type="compositionally biased region" description="Low complexity" evidence="3">
    <location>
        <begin position="1"/>
        <end position="12"/>
    </location>
</feature>
<accession>A0ABZ2AQA1</accession>
<dbReference type="Proteomes" id="UP001432216">
    <property type="component" value="Chromosome 1"/>
</dbReference>
<dbReference type="RefSeq" id="XP_064718746.1">
    <property type="nucleotide sequence ID" value="XM_064862674.1"/>
</dbReference>
<sequence length="507" mass="56621">MSSRLPPSSSRSIKFGHAQSTSPSKSSTFGQERNDGVLDWLDYAECSLCRDPLSNGAAKGKCYWMTSCGHILCSSDEHQHQEGICTACNKQMELFIIQEGSLPTGHEVWFQNGVSLLSEAMEEIRTAVTKNISALRVMGFQYREMKRSIQHYKSAMKDKDAQIATVQREQETLLSENHELHERVAELQSGLRNLQRSQPAVVPQITPQSQYSLNSNAPQAELAHYNQQQPNTRKDYMRPPPALPTVQEEEKQAAVSFGYGMDKGDFEGSNKRRRIDILGQQPRRFVPPTPASGTSEGPVHLQHPKPSHNFQPTRPISRAFSSTALRAIPRMEAPPQVPFQSPEGRQRNTMHFRHIRDEKDADGGGDVRSRLDAYRYDPANPSPNCRAPQGRPGTTLPNQHGRTFSAQPLQTQPPQMSVPQRPQSSFIERLKMSNSSFMNRPGSARPTPLQHHTSAPSMDFTRSMVMGTGMRMVQGSARVRTREDVLQAGARMSLAHGVGQRGSGNRF</sequence>
<evidence type="ECO:0000256" key="2">
    <source>
        <dbReference type="SAM" id="Coils"/>
    </source>
</evidence>
<feature type="region of interest" description="Disordered" evidence="3">
    <location>
        <begin position="276"/>
        <end position="315"/>
    </location>
</feature>
<evidence type="ECO:0000256" key="3">
    <source>
        <dbReference type="SAM" id="MobiDB-lite"/>
    </source>
</evidence>
<feature type="region of interest" description="Disordered" evidence="3">
    <location>
        <begin position="1"/>
        <end position="31"/>
    </location>
</feature>
<dbReference type="GeneID" id="89987568"/>
<name>A0ABZ2AQA1_9TREE</name>